<sequence>MKPTTIYKTKEFKFDFIKNEVQLFRNRYNYLTIPFSEVKYIEIKKERVVQNVWLLTFIGVSLFFLGIFLVSNLLFKLNESPNYIPLNHSDIRRIGANIILSISTLFFAFYIFYSITRKDVILKINQKSKPFPLKELSKKGLQEQFIEELKIVFTGVNFDI</sequence>
<evidence type="ECO:0000313" key="2">
    <source>
        <dbReference type="EMBL" id="KEO71676.1"/>
    </source>
</evidence>
<gene>
    <name evidence="2" type="ORF">EL17_23240</name>
</gene>
<keyword evidence="3" id="KW-1185">Reference proteome</keyword>
<keyword evidence="1" id="KW-0472">Membrane</keyword>
<keyword evidence="1" id="KW-1133">Transmembrane helix</keyword>
<accession>A0A074KP23</accession>
<dbReference type="RefSeq" id="WP_035079706.1">
    <property type="nucleotide sequence ID" value="NZ_JMIH01000041.1"/>
</dbReference>
<protein>
    <submittedName>
        <fullName evidence="2">Uncharacterized protein</fullName>
    </submittedName>
</protein>
<dbReference type="OrthoDB" id="983148at2"/>
<reference evidence="2 3" key="1">
    <citation type="submission" date="2014-04" db="EMBL/GenBank/DDBJ databases">
        <title>Characterization and application of a salt tolerant electro-active bacterium.</title>
        <authorList>
            <person name="Yang L."/>
            <person name="Wei S."/>
            <person name="Tay Q.X.M."/>
        </authorList>
    </citation>
    <scope>NUCLEOTIDE SEQUENCE [LARGE SCALE GENOMIC DNA]</scope>
    <source>
        <strain evidence="2 3">LY1</strain>
    </source>
</reference>
<feature type="transmembrane region" description="Helical" evidence="1">
    <location>
        <begin position="94"/>
        <end position="113"/>
    </location>
</feature>
<dbReference type="STRING" id="1048983.EL17_23240"/>
<organism evidence="2 3">
    <name type="scientific">Anditalea andensis</name>
    <dbReference type="NCBI Taxonomy" id="1048983"/>
    <lineage>
        <taxon>Bacteria</taxon>
        <taxon>Pseudomonadati</taxon>
        <taxon>Bacteroidota</taxon>
        <taxon>Cytophagia</taxon>
        <taxon>Cytophagales</taxon>
        <taxon>Cytophagaceae</taxon>
        <taxon>Anditalea</taxon>
    </lineage>
</organism>
<proteinExistence type="predicted"/>
<evidence type="ECO:0000256" key="1">
    <source>
        <dbReference type="SAM" id="Phobius"/>
    </source>
</evidence>
<dbReference type="AlphaFoldDB" id="A0A074KP23"/>
<comment type="caution">
    <text evidence="2">The sequence shown here is derived from an EMBL/GenBank/DDBJ whole genome shotgun (WGS) entry which is preliminary data.</text>
</comment>
<dbReference type="Proteomes" id="UP000027821">
    <property type="component" value="Unassembled WGS sequence"/>
</dbReference>
<name>A0A074KP23_9BACT</name>
<keyword evidence="1" id="KW-0812">Transmembrane</keyword>
<dbReference type="EMBL" id="JMIH01000041">
    <property type="protein sequence ID" value="KEO71676.1"/>
    <property type="molecule type" value="Genomic_DNA"/>
</dbReference>
<evidence type="ECO:0000313" key="3">
    <source>
        <dbReference type="Proteomes" id="UP000027821"/>
    </source>
</evidence>
<feature type="transmembrane region" description="Helical" evidence="1">
    <location>
        <begin position="52"/>
        <end position="74"/>
    </location>
</feature>